<organism evidence="1">
    <name type="scientific">Arundo donax</name>
    <name type="common">Giant reed</name>
    <name type="synonym">Donax arundinaceus</name>
    <dbReference type="NCBI Taxonomy" id="35708"/>
    <lineage>
        <taxon>Eukaryota</taxon>
        <taxon>Viridiplantae</taxon>
        <taxon>Streptophyta</taxon>
        <taxon>Embryophyta</taxon>
        <taxon>Tracheophyta</taxon>
        <taxon>Spermatophyta</taxon>
        <taxon>Magnoliopsida</taxon>
        <taxon>Liliopsida</taxon>
        <taxon>Poales</taxon>
        <taxon>Poaceae</taxon>
        <taxon>PACMAD clade</taxon>
        <taxon>Arundinoideae</taxon>
        <taxon>Arundineae</taxon>
        <taxon>Arundo</taxon>
    </lineage>
</organism>
<reference evidence="1" key="2">
    <citation type="journal article" date="2015" name="Data Brief">
        <title>Shoot transcriptome of the giant reed, Arundo donax.</title>
        <authorList>
            <person name="Barrero R.A."/>
            <person name="Guerrero F.D."/>
            <person name="Moolhuijzen P."/>
            <person name="Goolsby J.A."/>
            <person name="Tidwell J."/>
            <person name="Bellgard S.E."/>
            <person name="Bellgard M.I."/>
        </authorList>
    </citation>
    <scope>NUCLEOTIDE SEQUENCE</scope>
    <source>
        <tissue evidence="1">Shoot tissue taken approximately 20 cm above the soil surface</tissue>
    </source>
</reference>
<reference evidence="1" key="1">
    <citation type="submission" date="2014-09" db="EMBL/GenBank/DDBJ databases">
        <authorList>
            <person name="Magalhaes I.L.F."/>
            <person name="Oliveira U."/>
            <person name="Santos F.R."/>
            <person name="Vidigal T.H.D.A."/>
            <person name="Brescovit A.D."/>
            <person name="Santos A.J."/>
        </authorList>
    </citation>
    <scope>NUCLEOTIDE SEQUENCE</scope>
    <source>
        <tissue evidence="1">Shoot tissue taken approximately 20 cm above the soil surface</tissue>
    </source>
</reference>
<evidence type="ECO:0000313" key="1">
    <source>
        <dbReference type="EMBL" id="JAE04698.1"/>
    </source>
</evidence>
<dbReference type="AlphaFoldDB" id="A0A0A9F8W5"/>
<sequence>MRAATTASMIPVRCWFSPPLVAIIR</sequence>
<dbReference type="EMBL" id="GBRH01193198">
    <property type="protein sequence ID" value="JAE04698.1"/>
    <property type="molecule type" value="Transcribed_RNA"/>
</dbReference>
<protein>
    <submittedName>
        <fullName evidence="1">Uncharacterized protein</fullName>
    </submittedName>
</protein>
<proteinExistence type="predicted"/>
<name>A0A0A9F8W5_ARUDO</name>
<accession>A0A0A9F8W5</accession>